<name>I4C2H8_DESTA</name>
<gene>
    <name evidence="1" type="ordered locus">Desti_1053</name>
</gene>
<sequence>MVYCRSIRVSQEKRHGDTGCEPLAHLGHTQQNLTSTDTKVPYSVVHFHRVGFIKAGREITQFPNIAPHSPFASTTVPLSGEHKAIYDSAGFASFSRAVCCPPNA</sequence>
<keyword evidence="2" id="KW-1185">Reference proteome</keyword>
<dbReference type="KEGG" id="dti:Desti_1053"/>
<evidence type="ECO:0000313" key="1">
    <source>
        <dbReference type="EMBL" id="AFM23769.1"/>
    </source>
</evidence>
<dbReference type="Proteomes" id="UP000006055">
    <property type="component" value="Chromosome"/>
</dbReference>
<organism evidence="1 2">
    <name type="scientific">Desulfomonile tiedjei (strain ATCC 49306 / DSM 6799 / DCB-1)</name>
    <dbReference type="NCBI Taxonomy" id="706587"/>
    <lineage>
        <taxon>Bacteria</taxon>
        <taxon>Pseudomonadati</taxon>
        <taxon>Thermodesulfobacteriota</taxon>
        <taxon>Desulfomonilia</taxon>
        <taxon>Desulfomonilales</taxon>
        <taxon>Desulfomonilaceae</taxon>
        <taxon>Desulfomonile</taxon>
    </lineage>
</organism>
<dbReference type="HOGENOM" id="CLU_2245632_0_0_7"/>
<accession>I4C2H8</accession>
<dbReference type="EMBL" id="CP003360">
    <property type="protein sequence ID" value="AFM23769.1"/>
    <property type="molecule type" value="Genomic_DNA"/>
</dbReference>
<proteinExistence type="predicted"/>
<dbReference type="AlphaFoldDB" id="I4C2H8"/>
<protein>
    <submittedName>
        <fullName evidence="1">Uncharacterized protein</fullName>
    </submittedName>
</protein>
<evidence type="ECO:0000313" key="2">
    <source>
        <dbReference type="Proteomes" id="UP000006055"/>
    </source>
</evidence>
<reference evidence="2" key="1">
    <citation type="submission" date="2012-06" db="EMBL/GenBank/DDBJ databases">
        <title>Complete sequence of chromosome of Desulfomonile tiedjei DSM 6799.</title>
        <authorList>
            <person name="Lucas S."/>
            <person name="Copeland A."/>
            <person name="Lapidus A."/>
            <person name="Glavina del Rio T."/>
            <person name="Dalin E."/>
            <person name="Tice H."/>
            <person name="Bruce D."/>
            <person name="Goodwin L."/>
            <person name="Pitluck S."/>
            <person name="Peters L."/>
            <person name="Ovchinnikova G."/>
            <person name="Zeytun A."/>
            <person name="Lu M."/>
            <person name="Kyrpides N."/>
            <person name="Mavromatis K."/>
            <person name="Ivanova N."/>
            <person name="Brettin T."/>
            <person name="Detter J.C."/>
            <person name="Han C."/>
            <person name="Larimer F."/>
            <person name="Land M."/>
            <person name="Hauser L."/>
            <person name="Markowitz V."/>
            <person name="Cheng J.-F."/>
            <person name="Hugenholtz P."/>
            <person name="Woyke T."/>
            <person name="Wu D."/>
            <person name="Spring S."/>
            <person name="Schroeder M."/>
            <person name="Brambilla E."/>
            <person name="Klenk H.-P."/>
            <person name="Eisen J.A."/>
        </authorList>
    </citation>
    <scope>NUCLEOTIDE SEQUENCE [LARGE SCALE GENOMIC DNA]</scope>
    <source>
        <strain evidence="2">ATCC 49306 / DSM 6799 / DCB-1</strain>
    </source>
</reference>